<dbReference type="Proteomes" id="UP001292094">
    <property type="component" value="Unassembled WGS sequence"/>
</dbReference>
<evidence type="ECO:0000313" key="2">
    <source>
        <dbReference type="Proteomes" id="UP001292094"/>
    </source>
</evidence>
<name>A0AAE1U6L9_9EUCA</name>
<organism evidence="1 2">
    <name type="scientific">Petrolisthes manimaculis</name>
    <dbReference type="NCBI Taxonomy" id="1843537"/>
    <lineage>
        <taxon>Eukaryota</taxon>
        <taxon>Metazoa</taxon>
        <taxon>Ecdysozoa</taxon>
        <taxon>Arthropoda</taxon>
        <taxon>Crustacea</taxon>
        <taxon>Multicrustacea</taxon>
        <taxon>Malacostraca</taxon>
        <taxon>Eumalacostraca</taxon>
        <taxon>Eucarida</taxon>
        <taxon>Decapoda</taxon>
        <taxon>Pleocyemata</taxon>
        <taxon>Anomura</taxon>
        <taxon>Galatheoidea</taxon>
        <taxon>Porcellanidae</taxon>
        <taxon>Petrolisthes</taxon>
    </lineage>
</organism>
<comment type="caution">
    <text evidence="1">The sequence shown here is derived from an EMBL/GenBank/DDBJ whole genome shotgun (WGS) entry which is preliminary data.</text>
</comment>
<gene>
    <name evidence="1" type="ORF">Pmani_018512</name>
</gene>
<proteinExistence type="predicted"/>
<reference evidence="1" key="1">
    <citation type="submission" date="2023-11" db="EMBL/GenBank/DDBJ databases">
        <title>Genome assemblies of two species of porcelain crab, Petrolisthes cinctipes and Petrolisthes manimaculis (Anomura: Porcellanidae).</title>
        <authorList>
            <person name="Angst P."/>
        </authorList>
    </citation>
    <scope>NUCLEOTIDE SEQUENCE</scope>
    <source>
        <strain evidence="1">PB745_02</strain>
        <tissue evidence="1">Gill</tissue>
    </source>
</reference>
<sequence>MLHAQFPVFLLSLPHEHLTTWQLAPEIPRVARQETTKAGTATDVTILTRNDPGSLMTTLRTSRPTWLLL</sequence>
<dbReference type="AlphaFoldDB" id="A0AAE1U6L9"/>
<dbReference type="EMBL" id="JAWZYT010001700">
    <property type="protein sequence ID" value="KAK4309876.1"/>
    <property type="molecule type" value="Genomic_DNA"/>
</dbReference>
<keyword evidence="2" id="KW-1185">Reference proteome</keyword>
<protein>
    <submittedName>
        <fullName evidence="1">Uncharacterized protein</fullName>
    </submittedName>
</protein>
<accession>A0AAE1U6L9</accession>
<evidence type="ECO:0000313" key="1">
    <source>
        <dbReference type="EMBL" id="KAK4309876.1"/>
    </source>
</evidence>